<accession>A0AAJ2B8J8</accession>
<evidence type="ECO:0000313" key="1">
    <source>
        <dbReference type="EMBL" id="MDR6100052.1"/>
    </source>
</evidence>
<reference evidence="1" key="1">
    <citation type="submission" date="2023-08" db="EMBL/GenBank/DDBJ databases">
        <title>Functional and genomic diversity of the sorghum phyllosphere microbiome.</title>
        <authorList>
            <person name="Shade A."/>
        </authorList>
    </citation>
    <scope>NUCLEOTIDE SEQUENCE</scope>
    <source>
        <strain evidence="1">SORGH_AS_0974</strain>
    </source>
</reference>
<dbReference type="AlphaFoldDB" id="A0AAJ2B8J8"/>
<protein>
    <submittedName>
        <fullName evidence="1">Uncharacterized protein</fullName>
    </submittedName>
</protein>
<organism evidence="1 2">
    <name type="scientific">Agrobacterium larrymoorei</name>
    <dbReference type="NCBI Taxonomy" id="160699"/>
    <lineage>
        <taxon>Bacteria</taxon>
        <taxon>Pseudomonadati</taxon>
        <taxon>Pseudomonadota</taxon>
        <taxon>Alphaproteobacteria</taxon>
        <taxon>Hyphomicrobiales</taxon>
        <taxon>Rhizobiaceae</taxon>
        <taxon>Rhizobium/Agrobacterium group</taxon>
        <taxon>Agrobacterium</taxon>
    </lineage>
</organism>
<sequence length="48" mass="5466">MGLARVMVNMCARSSPLYVELHTRSLSVRFSSISNKRIDRPFLSVILL</sequence>
<dbReference type="EMBL" id="JAVIZC010000001">
    <property type="protein sequence ID" value="MDR6100052.1"/>
    <property type="molecule type" value="Genomic_DNA"/>
</dbReference>
<proteinExistence type="predicted"/>
<dbReference type="Proteomes" id="UP001255601">
    <property type="component" value="Unassembled WGS sequence"/>
</dbReference>
<comment type="caution">
    <text evidence="1">The sequence shown here is derived from an EMBL/GenBank/DDBJ whole genome shotgun (WGS) entry which is preliminary data.</text>
</comment>
<gene>
    <name evidence="1" type="ORF">QE369_000230</name>
</gene>
<name>A0AAJ2B8J8_9HYPH</name>
<evidence type="ECO:0000313" key="2">
    <source>
        <dbReference type="Proteomes" id="UP001255601"/>
    </source>
</evidence>